<name>A0A699RG83_TANCI</name>
<comment type="caution">
    <text evidence="2">The sequence shown here is derived from an EMBL/GenBank/DDBJ whole genome shotgun (WGS) entry which is preliminary data.</text>
</comment>
<dbReference type="AlphaFoldDB" id="A0A699RG83"/>
<organism evidence="2">
    <name type="scientific">Tanacetum cinerariifolium</name>
    <name type="common">Dalmatian daisy</name>
    <name type="synonym">Chrysanthemum cinerariifolium</name>
    <dbReference type="NCBI Taxonomy" id="118510"/>
    <lineage>
        <taxon>Eukaryota</taxon>
        <taxon>Viridiplantae</taxon>
        <taxon>Streptophyta</taxon>
        <taxon>Embryophyta</taxon>
        <taxon>Tracheophyta</taxon>
        <taxon>Spermatophyta</taxon>
        <taxon>Magnoliopsida</taxon>
        <taxon>eudicotyledons</taxon>
        <taxon>Gunneridae</taxon>
        <taxon>Pentapetalae</taxon>
        <taxon>asterids</taxon>
        <taxon>campanulids</taxon>
        <taxon>Asterales</taxon>
        <taxon>Asteraceae</taxon>
        <taxon>Asteroideae</taxon>
        <taxon>Anthemideae</taxon>
        <taxon>Anthemidinae</taxon>
        <taxon>Tanacetum</taxon>
    </lineage>
</organism>
<evidence type="ECO:0000256" key="1">
    <source>
        <dbReference type="SAM" id="MobiDB-lite"/>
    </source>
</evidence>
<protein>
    <submittedName>
        <fullName evidence="2">Zinc finger, CCHC-type</fullName>
    </submittedName>
</protein>
<reference evidence="2" key="1">
    <citation type="journal article" date="2019" name="Sci. Rep.">
        <title>Draft genome of Tanacetum cinerariifolium, the natural source of mosquito coil.</title>
        <authorList>
            <person name="Yamashiro T."/>
            <person name="Shiraishi A."/>
            <person name="Satake H."/>
            <person name="Nakayama K."/>
        </authorList>
    </citation>
    <scope>NUCLEOTIDE SEQUENCE</scope>
</reference>
<gene>
    <name evidence="2" type="ORF">Tci_853581</name>
</gene>
<feature type="region of interest" description="Disordered" evidence="1">
    <location>
        <begin position="63"/>
        <end position="93"/>
    </location>
</feature>
<sequence>MATLNLKEIKERSKAKGGDGEGLYVRERTDRRDSCQSKGKSRLKSQGGRLKCYIFQFKDHLKKNCPKNDRKKSTGYVNKDDQPSSSGSIYDGPEVMTVMSVEALLD</sequence>
<feature type="region of interest" description="Disordered" evidence="1">
    <location>
        <begin position="1"/>
        <end position="46"/>
    </location>
</feature>
<dbReference type="EMBL" id="BKCJ011080555">
    <property type="protein sequence ID" value="GFC81611.1"/>
    <property type="molecule type" value="Genomic_DNA"/>
</dbReference>
<feature type="compositionally biased region" description="Basic and acidic residues" evidence="1">
    <location>
        <begin position="66"/>
        <end position="82"/>
    </location>
</feature>
<accession>A0A699RG83</accession>
<proteinExistence type="predicted"/>
<feature type="compositionally biased region" description="Basic and acidic residues" evidence="1">
    <location>
        <begin position="7"/>
        <end position="35"/>
    </location>
</feature>
<evidence type="ECO:0000313" key="2">
    <source>
        <dbReference type="EMBL" id="GFC81611.1"/>
    </source>
</evidence>